<name>A0ABU6K7Y9_9RHOO</name>
<dbReference type="Proteomes" id="UP001331561">
    <property type="component" value="Unassembled WGS sequence"/>
</dbReference>
<protein>
    <recommendedName>
        <fullName evidence="3">ROK family protein</fullName>
    </recommendedName>
</protein>
<gene>
    <name evidence="1" type="ORF">VVD49_17600</name>
</gene>
<reference evidence="1 2" key="1">
    <citation type="submission" date="2024-01" db="EMBL/GenBank/DDBJ databases">
        <title>Uliginosibacterium soil sp. nov.</title>
        <authorList>
            <person name="Lv Y."/>
        </authorList>
    </citation>
    <scope>NUCLEOTIDE SEQUENCE [LARGE SCALE GENOMIC DNA]</scope>
    <source>
        <strain evidence="1 2">H3</strain>
    </source>
</reference>
<keyword evidence="2" id="KW-1185">Reference proteome</keyword>
<organism evidence="1 2">
    <name type="scientific">Uliginosibacterium silvisoli</name>
    <dbReference type="NCBI Taxonomy" id="3114758"/>
    <lineage>
        <taxon>Bacteria</taxon>
        <taxon>Pseudomonadati</taxon>
        <taxon>Pseudomonadota</taxon>
        <taxon>Betaproteobacteria</taxon>
        <taxon>Rhodocyclales</taxon>
        <taxon>Zoogloeaceae</taxon>
        <taxon>Uliginosibacterium</taxon>
    </lineage>
</organism>
<accession>A0ABU6K7Y9</accession>
<dbReference type="Gene3D" id="3.30.420.40">
    <property type="match status" value="2"/>
</dbReference>
<dbReference type="SUPFAM" id="SSF53067">
    <property type="entry name" value="Actin-like ATPase domain"/>
    <property type="match status" value="1"/>
</dbReference>
<dbReference type="RefSeq" id="WP_327600519.1">
    <property type="nucleotide sequence ID" value="NZ_JAYXHS010000003.1"/>
</dbReference>
<dbReference type="EMBL" id="JAYXHS010000003">
    <property type="protein sequence ID" value="MEC5387551.1"/>
    <property type="molecule type" value="Genomic_DNA"/>
</dbReference>
<dbReference type="InterPro" id="IPR043129">
    <property type="entry name" value="ATPase_NBD"/>
</dbReference>
<evidence type="ECO:0000313" key="2">
    <source>
        <dbReference type="Proteomes" id="UP001331561"/>
    </source>
</evidence>
<proteinExistence type="predicted"/>
<sequence>MDVLVIDIGGSSVKLFLSSTRDVKRFASGPELTPQAFMAGVREHIAGWRFDVVSVGFPGRIGPHGPTEEPGNLGNGWVGHDFQTAFGRPTLIVNDAILQALGGYAGGRMLFLGLGTGLGSALVANSIVVPLELGGLPYRGAMLWGRLGRAGRERYGHAAWMKVLDEATVRLRNAVCADYVLLGGGNADLVDPLPEGALRGGNEDAFTGGMRLWEDGVKHHDGSATRMWSVL</sequence>
<comment type="caution">
    <text evidence="1">The sequence shown here is derived from an EMBL/GenBank/DDBJ whole genome shotgun (WGS) entry which is preliminary data.</text>
</comment>
<evidence type="ECO:0000313" key="1">
    <source>
        <dbReference type="EMBL" id="MEC5387551.1"/>
    </source>
</evidence>
<evidence type="ECO:0008006" key="3">
    <source>
        <dbReference type="Google" id="ProtNLM"/>
    </source>
</evidence>